<dbReference type="AlphaFoldDB" id="A0A1D9QJU1"/>
<proteinExistence type="predicted"/>
<dbReference type="Proteomes" id="UP000177798">
    <property type="component" value="Chromosome 14"/>
</dbReference>
<dbReference type="KEGG" id="ssl:SS1G_13570"/>
<accession>A0A1D9QJU1</accession>
<dbReference type="EMBL" id="CP017827">
    <property type="protein sequence ID" value="APA15072.1"/>
    <property type="molecule type" value="Genomic_DNA"/>
</dbReference>
<gene>
    <name evidence="1" type="ORF">sscle_14g098420</name>
</gene>
<organism evidence="1 2">
    <name type="scientific">Sclerotinia sclerotiorum (strain ATCC 18683 / 1980 / Ss-1)</name>
    <name type="common">White mold</name>
    <name type="synonym">Whetzelinia sclerotiorum</name>
    <dbReference type="NCBI Taxonomy" id="665079"/>
    <lineage>
        <taxon>Eukaryota</taxon>
        <taxon>Fungi</taxon>
        <taxon>Dikarya</taxon>
        <taxon>Ascomycota</taxon>
        <taxon>Pezizomycotina</taxon>
        <taxon>Leotiomycetes</taxon>
        <taxon>Helotiales</taxon>
        <taxon>Sclerotiniaceae</taxon>
        <taxon>Sclerotinia</taxon>
    </lineage>
</organism>
<evidence type="ECO:0000313" key="2">
    <source>
        <dbReference type="Proteomes" id="UP000177798"/>
    </source>
</evidence>
<dbReference type="VEuPathDB" id="FungiDB:sscle_14g098420"/>
<protein>
    <submittedName>
        <fullName evidence="1">Uncharacterized protein</fullName>
    </submittedName>
</protein>
<dbReference type="OrthoDB" id="3556862at2759"/>
<evidence type="ECO:0000313" key="1">
    <source>
        <dbReference type="EMBL" id="APA15072.1"/>
    </source>
</evidence>
<reference evidence="2" key="1">
    <citation type="journal article" date="2017" name="Genome Biol. Evol.">
        <title>The complete genome sequence of the phytopathogenic fungus Sclerotinia sclerotiorum reveals insights into the genome architecture of broad host range pathogens.</title>
        <authorList>
            <person name="Derbyshire M."/>
            <person name="Denton-Giles M."/>
            <person name="Hegedus D."/>
            <person name="Seifbarghy S."/>
            <person name="Rollins J."/>
            <person name="van Kan J."/>
            <person name="Seidl M.F."/>
            <person name="Faino L."/>
            <person name="Mbengue M."/>
            <person name="Navaud O."/>
            <person name="Raffaele S."/>
            <person name="Hammond-Kosack K."/>
            <person name="Heard S."/>
            <person name="Oliver R."/>
        </authorList>
    </citation>
    <scope>NUCLEOTIDE SEQUENCE [LARGE SCALE GENOMIC DNA]</scope>
    <source>
        <strain evidence="2">ATCC 18683 / 1980 / Ss-1</strain>
    </source>
</reference>
<dbReference type="RefSeq" id="XP_001585331.1">
    <property type="nucleotide sequence ID" value="XM_001585281.1"/>
</dbReference>
<name>A0A1D9QJU1_SCLS1</name>
<sequence>MSTQHVAFLSIRDSWIDSNKWKTKDDFKICLKNPLYNKSDLGVTKRQVMTIVCGDMSHQMSRILIGRNTLVDDLDTSHEIMLQQLVFEISRPAGLLICTPSPKYEAEC</sequence>